<sequence length="107" mass="11824">MENSPETDVDTIMQENGAERKLTENQDTLCEKLGEGMRSEMGIQSKRTGVTSEHLQSGYTSLDEHKAHDQKQNGEPGGDLLNDSRKENLQHGDENAATGLQRPKVSN</sequence>
<dbReference type="HOGENOM" id="CLU_2214636_0_0_1"/>
<dbReference type="OrthoDB" id="21449at2759"/>
<dbReference type="Gramene" id="PGSC0003DMT400064123">
    <property type="protein sequence ID" value="PGSC0003DMT400064123"/>
    <property type="gene ID" value="PGSC0003DMG400024917"/>
</dbReference>
<keyword evidence="3" id="KW-1185">Reference proteome</keyword>
<feature type="compositionally biased region" description="Basic and acidic residues" evidence="1">
    <location>
        <begin position="17"/>
        <end position="38"/>
    </location>
</feature>
<evidence type="ECO:0000313" key="3">
    <source>
        <dbReference type="Proteomes" id="UP000011115"/>
    </source>
</evidence>
<reference evidence="3" key="1">
    <citation type="journal article" date="2011" name="Nature">
        <title>Genome sequence and analysis of the tuber crop potato.</title>
        <authorList>
            <consortium name="The Potato Genome Sequencing Consortium"/>
        </authorList>
    </citation>
    <scope>NUCLEOTIDE SEQUENCE [LARGE SCALE GENOMIC DNA]</scope>
    <source>
        <strain evidence="3">cv. DM1-3 516 R44</strain>
    </source>
</reference>
<evidence type="ECO:0000313" key="2">
    <source>
        <dbReference type="EnsemblPlants" id="PGSC0003DMT400064123"/>
    </source>
</evidence>
<dbReference type="AlphaFoldDB" id="M1CBS5"/>
<accession>M1CBS5</accession>
<feature type="region of interest" description="Disordered" evidence="1">
    <location>
        <begin position="1"/>
        <end position="107"/>
    </location>
</feature>
<reference evidence="2" key="2">
    <citation type="submission" date="2015-06" db="UniProtKB">
        <authorList>
            <consortium name="EnsemblPlants"/>
        </authorList>
    </citation>
    <scope>IDENTIFICATION</scope>
    <source>
        <strain evidence="2">DM1-3 516 R44</strain>
    </source>
</reference>
<organism evidence="2 3">
    <name type="scientific">Solanum tuberosum</name>
    <name type="common">Potato</name>
    <dbReference type="NCBI Taxonomy" id="4113"/>
    <lineage>
        <taxon>Eukaryota</taxon>
        <taxon>Viridiplantae</taxon>
        <taxon>Streptophyta</taxon>
        <taxon>Embryophyta</taxon>
        <taxon>Tracheophyta</taxon>
        <taxon>Spermatophyta</taxon>
        <taxon>Magnoliopsida</taxon>
        <taxon>eudicotyledons</taxon>
        <taxon>Gunneridae</taxon>
        <taxon>Pentapetalae</taxon>
        <taxon>asterids</taxon>
        <taxon>lamiids</taxon>
        <taxon>Solanales</taxon>
        <taxon>Solanaceae</taxon>
        <taxon>Solanoideae</taxon>
        <taxon>Solaneae</taxon>
        <taxon>Solanum</taxon>
    </lineage>
</organism>
<dbReference type="ExpressionAtlas" id="M1CBS5">
    <property type="expression patterns" value="baseline"/>
</dbReference>
<name>M1CBS5_SOLTU</name>
<feature type="compositionally biased region" description="Polar residues" evidence="1">
    <location>
        <begin position="45"/>
        <end position="60"/>
    </location>
</feature>
<dbReference type="EnsemblPlants" id="PGSC0003DMT400064123">
    <property type="protein sequence ID" value="PGSC0003DMT400064123"/>
    <property type="gene ID" value="PGSC0003DMG400024917"/>
</dbReference>
<evidence type="ECO:0000256" key="1">
    <source>
        <dbReference type="SAM" id="MobiDB-lite"/>
    </source>
</evidence>
<feature type="compositionally biased region" description="Basic and acidic residues" evidence="1">
    <location>
        <begin position="62"/>
        <end position="72"/>
    </location>
</feature>
<protein>
    <submittedName>
        <fullName evidence="2">Bromodomain-containing protein</fullName>
    </submittedName>
</protein>
<proteinExistence type="predicted"/>
<gene>
    <name evidence="2" type="primary">LOC102591674</name>
</gene>
<dbReference type="Proteomes" id="UP000011115">
    <property type="component" value="Unassembled WGS sequence"/>
</dbReference>
<feature type="compositionally biased region" description="Basic and acidic residues" evidence="1">
    <location>
        <begin position="82"/>
        <end position="94"/>
    </location>
</feature>